<reference evidence="1 2" key="1">
    <citation type="journal article" date="2009" name="J. Bacteriol.">
        <title>Complete and draft genome sequences of six members of the Aquificales.</title>
        <authorList>
            <person name="Reysenbach A.L."/>
            <person name="Hamamura N."/>
            <person name="Podar M."/>
            <person name="Griffiths E."/>
            <person name="Ferreira S."/>
            <person name="Hochstein R."/>
            <person name="Heidelberg J."/>
            <person name="Johnson J."/>
            <person name="Mead D."/>
            <person name="Pohorille A."/>
            <person name="Sarmiento M."/>
            <person name="Schweighofer K."/>
            <person name="Seshadri R."/>
            <person name="Voytek M.A."/>
        </authorList>
    </citation>
    <scope>NUCLEOTIDE SEQUENCE [LARGE SCALE GENOMIC DNA]</scope>
    <source>
        <strain evidence="2">Az-Fu1 / DSM 15241 / OCM 825</strain>
    </source>
</reference>
<accession>C1DTV9</accession>
<dbReference type="STRING" id="204536.SULAZ_0556"/>
<evidence type="ECO:0000313" key="1">
    <source>
        <dbReference type="EMBL" id="ACN99523.1"/>
    </source>
</evidence>
<name>C1DTV9_SULAA</name>
<dbReference type="OrthoDB" id="13757at2"/>
<dbReference type="RefSeq" id="WP_012674836.1">
    <property type="nucleotide sequence ID" value="NC_012438.1"/>
</dbReference>
<organism evidence="1 2">
    <name type="scientific">Sulfurihydrogenibium azorense (strain DSM 15241 / OCM 825 / Az-Fu1)</name>
    <dbReference type="NCBI Taxonomy" id="204536"/>
    <lineage>
        <taxon>Bacteria</taxon>
        <taxon>Pseudomonadati</taxon>
        <taxon>Aquificota</taxon>
        <taxon>Aquificia</taxon>
        <taxon>Aquificales</taxon>
        <taxon>Hydrogenothermaceae</taxon>
        <taxon>Sulfurihydrogenibium</taxon>
    </lineage>
</organism>
<evidence type="ECO:0000313" key="2">
    <source>
        <dbReference type="Proteomes" id="UP000001369"/>
    </source>
</evidence>
<gene>
    <name evidence="1" type="ordered locus">SULAZ_0556</name>
</gene>
<dbReference type="EMBL" id="CP001229">
    <property type="protein sequence ID" value="ACN99523.1"/>
    <property type="molecule type" value="Genomic_DNA"/>
</dbReference>
<protein>
    <submittedName>
        <fullName evidence="1">Uncharacterized protein</fullName>
    </submittedName>
</protein>
<keyword evidence="2" id="KW-1185">Reference proteome</keyword>
<sequence>MNKSPYALDFLWHQIEVIKSNIKKPKYKEILNQIFENKDMVELFEKAKDKKARNYQHGILERTASVGSLALCVYDNYPTIDIDLLLTGIILAGFRDSLGRPFFYKYVKEYQEVSELLYKKNRKKSKLEYFLFDELFKIDERVINFMKRKEDVDGNFI</sequence>
<dbReference type="eggNOG" id="COG3481">
    <property type="taxonomic scope" value="Bacteria"/>
</dbReference>
<dbReference type="AlphaFoldDB" id="C1DTV9"/>
<dbReference type="KEGG" id="saf:SULAZ_0556"/>
<proteinExistence type="predicted"/>
<dbReference type="HOGENOM" id="CLU_1730479_0_0_0"/>
<dbReference type="Proteomes" id="UP000001369">
    <property type="component" value="Chromosome"/>
</dbReference>